<gene>
    <name evidence="1" type="ORF">KCV87_01080</name>
</gene>
<accession>A0AA45L8J6</accession>
<organism evidence="1 2">
    <name type="scientific">Actinosynnema pretiosum subsp. pretiosum</name>
    <dbReference type="NCBI Taxonomy" id="103721"/>
    <lineage>
        <taxon>Bacteria</taxon>
        <taxon>Bacillati</taxon>
        <taxon>Actinomycetota</taxon>
        <taxon>Actinomycetes</taxon>
        <taxon>Pseudonocardiales</taxon>
        <taxon>Pseudonocardiaceae</taxon>
        <taxon>Actinosynnema</taxon>
    </lineage>
</organism>
<reference evidence="1" key="1">
    <citation type="submission" date="2021-04" db="EMBL/GenBank/DDBJ databases">
        <title>Genomic sequence of Actinosynnema pretiosum subsp. pretiosum ATCC 31280 (C-14919).</title>
        <authorList>
            <person name="Bai L."/>
            <person name="Wang X."/>
            <person name="Xiao Y."/>
        </authorList>
    </citation>
    <scope>NUCLEOTIDE SEQUENCE</scope>
    <source>
        <strain evidence="1">ATCC 31280</strain>
    </source>
</reference>
<dbReference type="EMBL" id="CP073249">
    <property type="protein sequence ID" value="QUF04768.1"/>
    <property type="molecule type" value="Genomic_DNA"/>
</dbReference>
<evidence type="ECO:0000313" key="2">
    <source>
        <dbReference type="Proteomes" id="UP000677152"/>
    </source>
</evidence>
<name>A0AA45L8J6_9PSEU</name>
<evidence type="ECO:0000313" key="1">
    <source>
        <dbReference type="EMBL" id="QUF04768.1"/>
    </source>
</evidence>
<dbReference type="Proteomes" id="UP000677152">
    <property type="component" value="Chromosome"/>
</dbReference>
<dbReference type="AlphaFoldDB" id="A0AA45L8J6"/>
<protein>
    <submittedName>
        <fullName evidence="1">Uncharacterized protein</fullName>
    </submittedName>
</protein>
<proteinExistence type="predicted"/>
<sequence>MPRDEVAEALRVPERQRGQVVGCVSPGGLGPVEHTGDLVAAQEHPAHPQRRALVVRDDHLDLVHPVIIVAIRVAGEHR</sequence>